<dbReference type="OrthoDB" id="5389929at2759"/>
<organism evidence="2 3">
    <name type="scientific">Dactylonectria estremocensis</name>
    <dbReference type="NCBI Taxonomy" id="1079267"/>
    <lineage>
        <taxon>Eukaryota</taxon>
        <taxon>Fungi</taxon>
        <taxon>Dikarya</taxon>
        <taxon>Ascomycota</taxon>
        <taxon>Pezizomycotina</taxon>
        <taxon>Sordariomycetes</taxon>
        <taxon>Hypocreomycetidae</taxon>
        <taxon>Hypocreales</taxon>
        <taxon>Nectriaceae</taxon>
        <taxon>Dactylonectria</taxon>
    </lineage>
</organism>
<evidence type="ECO:0000259" key="1">
    <source>
        <dbReference type="Pfam" id="PF24809"/>
    </source>
</evidence>
<accession>A0A9P9DZG2</accession>
<dbReference type="InterPro" id="IPR056125">
    <property type="entry name" value="DUF7708"/>
</dbReference>
<dbReference type="EMBL" id="JAGMUU010000022">
    <property type="protein sequence ID" value="KAH7128016.1"/>
    <property type="molecule type" value="Genomic_DNA"/>
</dbReference>
<feature type="domain" description="DUF7708" evidence="1">
    <location>
        <begin position="117"/>
        <end position="256"/>
    </location>
</feature>
<comment type="caution">
    <text evidence="2">The sequence shown here is derived from an EMBL/GenBank/DDBJ whole genome shotgun (WGS) entry which is preliminary data.</text>
</comment>
<dbReference type="AlphaFoldDB" id="A0A9P9DZG2"/>
<keyword evidence="3" id="KW-1185">Reference proteome</keyword>
<evidence type="ECO:0000313" key="2">
    <source>
        <dbReference type="EMBL" id="KAH7128016.1"/>
    </source>
</evidence>
<reference evidence="2" key="1">
    <citation type="journal article" date="2021" name="Nat. Commun.">
        <title>Genetic determinants of endophytism in the Arabidopsis root mycobiome.</title>
        <authorList>
            <person name="Mesny F."/>
            <person name="Miyauchi S."/>
            <person name="Thiergart T."/>
            <person name="Pickel B."/>
            <person name="Atanasova L."/>
            <person name="Karlsson M."/>
            <person name="Huettel B."/>
            <person name="Barry K.W."/>
            <person name="Haridas S."/>
            <person name="Chen C."/>
            <person name="Bauer D."/>
            <person name="Andreopoulos W."/>
            <person name="Pangilinan J."/>
            <person name="LaButti K."/>
            <person name="Riley R."/>
            <person name="Lipzen A."/>
            <person name="Clum A."/>
            <person name="Drula E."/>
            <person name="Henrissat B."/>
            <person name="Kohler A."/>
            <person name="Grigoriev I.V."/>
            <person name="Martin F.M."/>
            <person name="Hacquard S."/>
        </authorList>
    </citation>
    <scope>NUCLEOTIDE SEQUENCE</scope>
    <source>
        <strain evidence="2">MPI-CAGE-AT-0021</strain>
    </source>
</reference>
<proteinExistence type="predicted"/>
<evidence type="ECO:0000313" key="3">
    <source>
        <dbReference type="Proteomes" id="UP000717696"/>
    </source>
</evidence>
<dbReference type="Proteomes" id="UP000717696">
    <property type="component" value="Unassembled WGS sequence"/>
</dbReference>
<dbReference type="Pfam" id="PF24809">
    <property type="entry name" value="DUF7708"/>
    <property type="match status" value="1"/>
</dbReference>
<protein>
    <recommendedName>
        <fullName evidence="1">DUF7708 domain-containing protein</fullName>
    </recommendedName>
</protein>
<name>A0A9P9DZG2_9HYPO</name>
<sequence>MVVHNDTAMATVVSENVPRVHEPTGNGMRTKTDTENKSDTFAPAIRALEGCDELSTRLEKLTSYKSLSDKYANEIATANRDTLRELLRQHLDDASAAERRFEQRGKLRRFYQRTTRFLSNFGTYLDEYGGIVELMSAAGGQYGKAAYSTLSILLVVAVNKQKRDDRIGEVLLQLCKQFSRFKILEHIHPTSEMRMHLANAYEIGIDFARYAIFYYLRSSIGRLWSVVVGPPGIFEETLTEVATALEDVRAEGQFLDSQRLHGVDQTVREMDVRYTEMQKDMQKTQWTNELERIREKMLPNHQSIAKATNDYQVRLEATFDGQRKNLCSRLAELQGSKVYHGWRCSQKSSFLVVRGEAKCLTHYCWFSPLMLRLFQDSRKSNETVAFHCCQDIDSSDKGDRFVSLLNHLIYQILETMPDPLDPAHTKFIWKKMDDIKWGNDLTLALDILAEILPTLKTACLIVDRADLLRGDWEDCIATLCLMASPTVSRGCAVKVILVGSKVTSDWRCLKERIVGLVGEKQLFELECSESDWEP</sequence>
<gene>
    <name evidence="2" type="ORF">B0J13DRAFT_143098</name>
</gene>